<comment type="caution">
    <text evidence="10">The sequence shown here is derived from an EMBL/GenBank/DDBJ whole genome shotgun (WGS) entry which is preliminary data.</text>
</comment>
<feature type="domain" description="Prepilin peptidase A24 N-terminal" evidence="9">
    <location>
        <begin position="11"/>
        <end position="93"/>
    </location>
</feature>
<dbReference type="InterPro" id="IPR010627">
    <property type="entry name" value="Prepilin_pept_A24_N"/>
</dbReference>
<keyword evidence="3" id="KW-1003">Cell membrane</keyword>
<dbReference type="PANTHER" id="PTHR30487">
    <property type="entry name" value="TYPE 4 PREPILIN-LIKE PROTEINS LEADER PEPTIDE-PROCESSING ENZYME"/>
    <property type="match status" value="1"/>
</dbReference>
<evidence type="ECO:0000256" key="5">
    <source>
        <dbReference type="ARBA" id="ARBA00022989"/>
    </source>
</evidence>
<feature type="domain" description="Prepilin type IV endopeptidase peptidase" evidence="8">
    <location>
        <begin position="104"/>
        <end position="208"/>
    </location>
</feature>
<feature type="transmembrane region" description="Helical" evidence="7">
    <location>
        <begin position="6"/>
        <end position="25"/>
    </location>
</feature>
<evidence type="ECO:0000259" key="9">
    <source>
        <dbReference type="Pfam" id="PF06750"/>
    </source>
</evidence>
<evidence type="ECO:0000256" key="3">
    <source>
        <dbReference type="ARBA" id="ARBA00022475"/>
    </source>
</evidence>
<evidence type="ECO:0000256" key="2">
    <source>
        <dbReference type="ARBA" id="ARBA00005801"/>
    </source>
</evidence>
<comment type="subcellular location">
    <subcellularLocation>
        <location evidence="1">Cell membrane</location>
        <topology evidence="1">Multi-pass membrane protein</topology>
    </subcellularLocation>
</comment>
<dbReference type="InterPro" id="IPR050882">
    <property type="entry name" value="Prepilin_peptidase/N-MTase"/>
</dbReference>
<dbReference type="Pfam" id="PF01478">
    <property type="entry name" value="Peptidase_A24"/>
    <property type="match status" value="1"/>
</dbReference>
<name>A0ABU9LI44_9BACL</name>
<feature type="transmembrane region" description="Helical" evidence="7">
    <location>
        <begin position="222"/>
        <end position="243"/>
    </location>
</feature>
<evidence type="ECO:0000256" key="7">
    <source>
        <dbReference type="SAM" id="Phobius"/>
    </source>
</evidence>
<dbReference type="Gene3D" id="1.20.120.1220">
    <property type="match status" value="1"/>
</dbReference>
<dbReference type="InterPro" id="IPR000045">
    <property type="entry name" value="Prepilin_IV_endopep_pep"/>
</dbReference>
<dbReference type="PANTHER" id="PTHR30487:SF0">
    <property type="entry name" value="PREPILIN LEADER PEPTIDASE_N-METHYLTRANSFERASE-RELATED"/>
    <property type="match status" value="1"/>
</dbReference>
<evidence type="ECO:0000313" key="11">
    <source>
        <dbReference type="Proteomes" id="UP001398420"/>
    </source>
</evidence>
<keyword evidence="6 7" id="KW-0472">Membrane</keyword>
<feature type="transmembrane region" description="Helical" evidence="7">
    <location>
        <begin position="100"/>
        <end position="120"/>
    </location>
</feature>
<protein>
    <submittedName>
        <fullName evidence="10">Prepilin peptidase</fullName>
    </submittedName>
</protein>
<dbReference type="Proteomes" id="UP001398420">
    <property type="component" value="Unassembled WGS sequence"/>
</dbReference>
<evidence type="ECO:0000256" key="4">
    <source>
        <dbReference type="ARBA" id="ARBA00022692"/>
    </source>
</evidence>
<reference evidence="10 11" key="1">
    <citation type="submission" date="2024-04" db="EMBL/GenBank/DDBJ databases">
        <authorList>
            <person name="Wu Y.S."/>
            <person name="Zhang L."/>
        </authorList>
    </citation>
    <scope>NUCLEOTIDE SEQUENCE [LARGE SCALE GENOMIC DNA]</scope>
    <source>
        <strain evidence="10 11">KG-01</strain>
    </source>
</reference>
<dbReference type="Pfam" id="PF06750">
    <property type="entry name" value="A24_N_bact"/>
    <property type="match status" value="1"/>
</dbReference>
<keyword evidence="5 7" id="KW-1133">Transmembrane helix</keyword>
<evidence type="ECO:0000256" key="6">
    <source>
        <dbReference type="ARBA" id="ARBA00023136"/>
    </source>
</evidence>
<feature type="transmembrane region" description="Helical" evidence="7">
    <location>
        <begin position="127"/>
        <end position="144"/>
    </location>
</feature>
<gene>
    <name evidence="10" type="ORF">AAF454_02700</name>
</gene>
<feature type="transmembrane region" description="Helical" evidence="7">
    <location>
        <begin position="150"/>
        <end position="167"/>
    </location>
</feature>
<sequence length="247" mass="27156">MELYYTIVFALIGLVCGSFFNVVGMRWPKGESIVRPGSHCESCQTPLTARDLVPVFSYLFLRGKCRTCGATYGPFHVIIEALTGILFAYAYAQLGFSKELVVALLLISLLAIITVSDLLYTIIQDRVLLIFGTLIAIMRIISPLQPWWDAILGAVFGFSLLLLLSILSKGGMGGGDIKLYFVLGLVLGLKLTFLSLFFAALIGLIVSIILRRGFGKTIPFGPSIAVATLIVYFHGEAIFNWYLHLFT</sequence>
<dbReference type="EMBL" id="JBCEWA010000002">
    <property type="protein sequence ID" value="MEL5987334.1"/>
    <property type="molecule type" value="Genomic_DNA"/>
</dbReference>
<feature type="transmembrane region" description="Helical" evidence="7">
    <location>
        <begin position="72"/>
        <end position="94"/>
    </location>
</feature>
<keyword evidence="11" id="KW-1185">Reference proteome</keyword>
<feature type="transmembrane region" description="Helical" evidence="7">
    <location>
        <begin position="179"/>
        <end position="210"/>
    </location>
</feature>
<evidence type="ECO:0000256" key="1">
    <source>
        <dbReference type="ARBA" id="ARBA00004651"/>
    </source>
</evidence>
<evidence type="ECO:0000313" key="10">
    <source>
        <dbReference type="EMBL" id="MEL5987334.1"/>
    </source>
</evidence>
<proteinExistence type="inferred from homology"/>
<accession>A0ABU9LI44</accession>
<organism evidence="10 11">
    <name type="scientific">Kurthia gibsonii</name>
    <dbReference type="NCBI Taxonomy" id="33946"/>
    <lineage>
        <taxon>Bacteria</taxon>
        <taxon>Bacillati</taxon>
        <taxon>Bacillota</taxon>
        <taxon>Bacilli</taxon>
        <taxon>Bacillales</taxon>
        <taxon>Caryophanaceae</taxon>
        <taxon>Kurthia</taxon>
    </lineage>
</organism>
<evidence type="ECO:0000259" key="8">
    <source>
        <dbReference type="Pfam" id="PF01478"/>
    </source>
</evidence>
<dbReference type="RefSeq" id="WP_342302649.1">
    <property type="nucleotide sequence ID" value="NZ_JBANCH010000001.1"/>
</dbReference>
<comment type="similarity">
    <text evidence="2">Belongs to the peptidase A24 family.</text>
</comment>
<keyword evidence="4 7" id="KW-0812">Transmembrane</keyword>